<dbReference type="Proteomes" id="UP000257109">
    <property type="component" value="Unassembled WGS sequence"/>
</dbReference>
<organism evidence="1 2">
    <name type="scientific">Mucuna pruriens</name>
    <name type="common">Velvet bean</name>
    <name type="synonym">Dolichos pruriens</name>
    <dbReference type="NCBI Taxonomy" id="157652"/>
    <lineage>
        <taxon>Eukaryota</taxon>
        <taxon>Viridiplantae</taxon>
        <taxon>Streptophyta</taxon>
        <taxon>Embryophyta</taxon>
        <taxon>Tracheophyta</taxon>
        <taxon>Spermatophyta</taxon>
        <taxon>Magnoliopsida</taxon>
        <taxon>eudicotyledons</taxon>
        <taxon>Gunneridae</taxon>
        <taxon>Pentapetalae</taxon>
        <taxon>rosids</taxon>
        <taxon>fabids</taxon>
        <taxon>Fabales</taxon>
        <taxon>Fabaceae</taxon>
        <taxon>Papilionoideae</taxon>
        <taxon>50 kb inversion clade</taxon>
        <taxon>NPAAA clade</taxon>
        <taxon>indigoferoid/millettioid clade</taxon>
        <taxon>Phaseoleae</taxon>
        <taxon>Mucuna</taxon>
    </lineage>
</organism>
<protein>
    <submittedName>
        <fullName evidence="1">Uncharacterized protein</fullName>
    </submittedName>
</protein>
<gene>
    <name evidence="1" type="ORF">CR513_48670</name>
</gene>
<proteinExistence type="predicted"/>
<name>A0A371F0U1_MUCPR</name>
<evidence type="ECO:0000313" key="2">
    <source>
        <dbReference type="Proteomes" id="UP000257109"/>
    </source>
</evidence>
<comment type="caution">
    <text evidence="1">The sequence shown here is derived from an EMBL/GenBank/DDBJ whole genome shotgun (WGS) entry which is preliminary data.</text>
</comment>
<dbReference type="EMBL" id="QJKJ01011139">
    <property type="protein sequence ID" value="RDX71918.1"/>
    <property type="molecule type" value="Genomic_DNA"/>
</dbReference>
<feature type="non-terminal residue" evidence="1">
    <location>
        <position position="1"/>
    </location>
</feature>
<dbReference type="OrthoDB" id="1436205at2759"/>
<reference evidence="1" key="1">
    <citation type="submission" date="2018-05" db="EMBL/GenBank/DDBJ databases">
        <title>Draft genome of Mucuna pruriens seed.</title>
        <authorList>
            <person name="Nnadi N.E."/>
            <person name="Vos R."/>
            <person name="Hasami M.H."/>
            <person name="Devisetty U.K."/>
            <person name="Aguiy J.C."/>
        </authorList>
    </citation>
    <scope>NUCLEOTIDE SEQUENCE [LARGE SCALE GENOMIC DNA]</scope>
    <source>
        <strain evidence="1">JCA_2017</strain>
    </source>
</reference>
<dbReference type="AlphaFoldDB" id="A0A371F0U1"/>
<accession>A0A371F0U1</accession>
<evidence type="ECO:0000313" key="1">
    <source>
        <dbReference type="EMBL" id="RDX71918.1"/>
    </source>
</evidence>
<keyword evidence="2" id="KW-1185">Reference proteome</keyword>
<sequence length="160" mass="19010">MVLLEEVKHTIFNIGVLRPLVLISKQKTLVGTSLTKLAMEIFAHPSEVEEINYTLNVFIPKIDKAQNIKKFRPISLCNVAYKTLTKIFALRLRHVRMKVLWKERCWRSLSLQEGFYKEIFFHLTCLSHALKDYFNLLTWLWRIKFDILFNFLEGTFNSRT</sequence>